<feature type="transmembrane region" description="Helical" evidence="2">
    <location>
        <begin position="202"/>
        <end position="224"/>
    </location>
</feature>
<dbReference type="EMBL" id="DXBB01000064">
    <property type="protein sequence ID" value="HIZ72805.1"/>
    <property type="molecule type" value="Genomic_DNA"/>
</dbReference>
<gene>
    <name evidence="3" type="ORF">H9964_04420</name>
</gene>
<feature type="transmembrane region" description="Helical" evidence="2">
    <location>
        <begin position="64"/>
        <end position="89"/>
    </location>
</feature>
<feature type="transmembrane region" description="Helical" evidence="2">
    <location>
        <begin position="255"/>
        <end position="272"/>
    </location>
</feature>
<dbReference type="InterPro" id="IPR039672">
    <property type="entry name" value="MFS_2"/>
</dbReference>
<feature type="transmembrane region" description="Helical" evidence="2">
    <location>
        <begin position="324"/>
        <end position="346"/>
    </location>
</feature>
<feature type="region of interest" description="Disordered" evidence="1">
    <location>
        <begin position="584"/>
        <end position="636"/>
    </location>
</feature>
<feature type="compositionally biased region" description="Basic and acidic residues" evidence="1">
    <location>
        <begin position="609"/>
        <end position="636"/>
    </location>
</feature>
<feature type="transmembrane region" description="Helical" evidence="2">
    <location>
        <begin position="101"/>
        <end position="120"/>
    </location>
</feature>
<reference evidence="3" key="1">
    <citation type="journal article" date="2021" name="PeerJ">
        <title>Extensive microbial diversity within the chicken gut microbiome revealed by metagenomics and culture.</title>
        <authorList>
            <person name="Gilroy R."/>
            <person name="Ravi A."/>
            <person name="Getino M."/>
            <person name="Pursley I."/>
            <person name="Horton D.L."/>
            <person name="Alikhan N.F."/>
            <person name="Baker D."/>
            <person name="Gharbi K."/>
            <person name="Hall N."/>
            <person name="Watson M."/>
            <person name="Adriaenssens E.M."/>
            <person name="Foster-Nyarko E."/>
            <person name="Jarju S."/>
            <person name="Secka A."/>
            <person name="Antonio M."/>
            <person name="Oren A."/>
            <person name="Chaudhuri R.R."/>
            <person name="La Ragione R."/>
            <person name="Hildebrand F."/>
            <person name="Pallen M.J."/>
        </authorList>
    </citation>
    <scope>NUCLEOTIDE SEQUENCE</scope>
    <source>
        <strain evidence="3">ChiW7-2402</strain>
    </source>
</reference>
<dbReference type="SUPFAM" id="SSF103473">
    <property type="entry name" value="MFS general substrate transporter"/>
    <property type="match status" value="1"/>
</dbReference>
<sequence>MSQSKALSQRFFNSKIRSQNVGGKERWLGYMIGPCGSLLFSAVMGTYLNVYYTDVLNLGTVWGGMFLVIFPIISKIIDAITNVIMGYIIDRTHTKQGKARPWLLLSAPLLTVTGILLFVVPSGNMTLQIIWVMLSYNLYYSVALTIYNMSHNLLVPLSTRNTAQRSVLAVFNNIATIMMSGILVALVFPMLIIPSLGTSKDLWITCMSILSCITLPLAFLEYYYTKERVTLEGGETKQREVPYSLQLKAIFTDKYILILLGYFLLSTLTSQLKNISLPYYCNYVLGTYSDGITQTMVSVLGGIPMGIGIFAVWPLAKKFGKKNLTVVGFVIFSLGSLICCLAPTNMPTVLAGQFVKNMGSLPSAYVFMALFSDALDHMEWKNGFRCDGLAMSVYSTITTAVAGVVTGIFNGALSGAGYLAPQIAANGEELQTVLDFIASQGWTTQIDPSLLKPLTVGSFTVALMQPEAVTTVLILFFLGIEVVSGLVYAGMLSFITVEKTVDKKLVIIRARQRADVEARGEVWVEPEVRAAEEQKQMDAEAEEAYRKELKERCEKKGLNYEAEFAKHVEALRVKEEKQAEKERLAQAKAEEKAKKAAEKQAQKLAKLTPEQKQKRDARRLAQEKKDEARWQEEKARGEAYYEKMQKALAAAEAK</sequence>
<dbReference type="Proteomes" id="UP000824102">
    <property type="component" value="Unassembled WGS sequence"/>
</dbReference>
<feature type="transmembrane region" description="Helical" evidence="2">
    <location>
        <begin position="472"/>
        <end position="495"/>
    </location>
</feature>
<feature type="transmembrane region" description="Helical" evidence="2">
    <location>
        <begin position="126"/>
        <end position="147"/>
    </location>
</feature>
<name>A0A9D2G628_9FIRM</name>
<feature type="transmembrane region" description="Helical" evidence="2">
    <location>
        <begin position="358"/>
        <end position="376"/>
    </location>
</feature>
<protein>
    <submittedName>
        <fullName evidence="3">MFS transporter</fullName>
    </submittedName>
</protein>
<dbReference type="InterPro" id="IPR036259">
    <property type="entry name" value="MFS_trans_sf"/>
</dbReference>
<reference evidence="3" key="2">
    <citation type="submission" date="2021-04" db="EMBL/GenBank/DDBJ databases">
        <authorList>
            <person name="Gilroy R."/>
        </authorList>
    </citation>
    <scope>NUCLEOTIDE SEQUENCE</scope>
    <source>
        <strain evidence="3">ChiW7-2402</strain>
    </source>
</reference>
<keyword evidence="2" id="KW-0812">Transmembrane</keyword>
<evidence type="ECO:0000313" key="3">
    <source>
        <dbReference type="EMBL" id="HIZ72805.1"/>
    </source>
</evidence>
<feature type="transmembrane region" description="Helical" evidence="2">
    <location>
        <begin position="388"/>
        <end position="409"/>
    </location>
</feature>
<dbReference type="Gene3D" id="1.20.1250.20">
    <property type="entry name" value="MFS general substrate transporter like domains"/>
    <property type="match status" value="2"/>
</dbReference>
<proteinExistence type="predicted"/>
<comment type="caution">
    <text evidence="3">The sequence shown here is derived from an EMBL/GenBank/DDBJ whole genome shotgun (WGS) entry which is preliminary data.</text>
</comment>
<evidence type="ECO:0000313" key="4">
    <source>
        <dbReference type="Proteomes" id="UP000824102"/>
    </source>
</evidence>
<dbReference type="Pfam" id="PF13347">
    <property type="entry name" value="MFS_2"/>
    <property type="match status" value="1"/>
</dbReference>
<dbReference type="AlphaFoldDB" id="A0A9D2G628"/>
<keyword evidence="2" id="KW-0472">Membrane</keyword>
<keyword evidence="2" id="KW-1133">Transmembrane helix</keyword>
<evidence type="ECO:0000256" key="2">
    <source>
        <dbReference type="SAM" id="Phobius"/>
    </source>
</evidence>
<accession>A0A9D2G628</accession>
<feature type="compositionally biased region" description="Basic and acidic residues" evidence="1">
    <location>
        <begin position="584"/>
        <end position="601"/>
    </location>
</feature>
<evidence type="ECO:0000256" key="1">
    <source>
        <dbReference type="SAM" id="MobiDB-lite"/>
    </source>
</evidence>
<organism evidence="3 4">
    <name type="scientific">Candidatus Gallimonas intestinavium</name>
    <dbReference type="NCBI Taxonomy" id="2838603"/>
    <lineage>
        <taxon>Bacteria</taxon>
        <taxon>Bacillati</taxon>
        <taxon>Bacillota</taxon>
        <taxon>Clostridia</taxon>
        <taxon>Candidatus Gallimonas</taxon>
    </lineage>
</organism>
<dbReference type="PANTHER" id="PTHR11328">
    <property type="entry name" value="MAJOR FACILITATOR SUPERFAMILY DOMAIN-CONTAINING PROTEIN"/>
    <property type="match status" value="1"/>
</dbReference>
<dbReference type="GO" id="GO:0015293">
    <property type="term" value="F:symporter activity"/>
    <property type="evidence" value="ECO:0007669"/>
    <property type="project" value="InterPro"/>
</dbReference>
<feature type="transmembrane region" description="Helical" evidence="2">
    <location>
        <begin position="292"/>
        <end position="312"/>
    </location>
</feature>
<dbReference type="GO" id="GO:0005886">
    <property type="term" value="C:plasma membrane"/>
    <property type="evidence" value="ECO:0007669"/>
    <property type="project" value="TreeGrafter"/>
</dbReference>
<feature type="transmembrane region" description="Helical" evidence="2">
    <location>
        <begin position="27"/>
        <end position="52"/>
    </location>
</feature>
<dbReference type="GO" id="GO:0008643">
    <property type="term" value="P:carbohydrate transport"/>
    <property type="evidence" value="ECO:0007669"/>
    <property type="project" value="InterPro"/>
</dbReference>
<dbReference type="PANTHER" id="PTHR11328:SF24">
    <property type="entry name" value="MAJOR FACILITATOR SUPERFAMILY (MFS) PROFILE DOMAIN-CONTAINING PROTEIN"/>
    <property type="match status" value="1"/>
</dbReference>
<feature type="transmembrane region" description="Helical" evidence="2">
    <location>
        <begin position="168"/>
        <end position="196"/>
    </location>
</feature>